<sequence>MIGSSLIHQTKKAETYFALASGMVGLCPSLIDLKDSGTDCEKAIGNAFSLQFHKAMHLLYVKRDIQRKLHDLGISDKFAKEFIKDIFGYLVDNHYTEGLVDSESPEEFDDNLQKCRNVWDKCEM</sequence>
<evidence type="ECO:0000313" key="1">
    <source>
        <dbReference type="EnsemblMetazoa" id="Aqu2.1.24056_001"/>
    </source>
</evidence>
<dbReference type="InParanoid" id="A0A1X7U9B8"/>
<dbReference type="AlphaFoldDB" id="A0A1X7U9B8"/>
<organism evidence="1">
    <name type="scientific">Amphimedon queenslandica</name>
    <name type="common">Sponge</name>
    <dbReference type="NCBI Taxonomy" id="400682"/>
    <lineage>
        <taxon>Eukaryota</taxon>
        <taxon>Metazoa</taxon>
        <taxon>Porifera</taxon>
        <taxon>Demospongiae</taxon>
        <taxon>Heteroscleromorpha</taxon>
        <taxon>Haplosclerida</taxon>
        <taxon>Niphatidae</taxon>
        <taxon>Amphimedon</taxon>
    </lineage>
</organism>
<protein>
    <submittedName>
        <fullName evidence="1">Uncharacterized protein</fullName>
    </submittedName>
</protein>
<proteinExistence type="predicted"/>
<reference evidence="1" key="1">
    <citation type="submission" date="2017-05" db="UniProtKB">
        <authorList>
            <consortium name="EnsemblMetazoa"/>
        </authorList>
    </citation>
    <scope>IDENTIFICATION</scope>
</reference>
<name>A0A1X7U9B8_AMPQE</name>
<accession>A0A1X7U9B8</accession>
<dbReference type="EnsemblMetazoa" id="Aqu2.1.24056_001">
    <property type="protein sequence ID" value="Aqu2.1.24056_001"/>
    <property type="gene ID" value="Aqu2.1.24056"/>
</dbReference>